<dbReference type="RefSeq" id="WP_062628103.1">
    <property type="nucleotide sequence ID" value="NZ_CP014327.1"/>
</dbReference>
<keyword evidence="2" id="KW-1185">Reference proteome</keyword>
<dbReference type="KEGG" id="hat:RC74_00565"/>
<evidence type="ECO:0008006" key="3">
    <source>
        <dbReference type="Google" id="ProtNLM"/>
    </source>
</evidence>
<dbReference type="AlphaFoldDB" id="A0A126UV73"/>
<name>A0A126UV73_9RHOB</name>
<reference evidence="1 2" key="1">
    <citation type="submission" date="2016-02" db="EMBL/GenBank/DDBJ databases">
        <title>Complete genome sequence of Halocynthiibacter arcticus PAMC 20958t from arctic marine sediment.</title>
        <authorList>
            <person name="Lee Y.M."/>
            <person name="Baek K."/>
            <person name="Lee H.K."/>
            <person name="Shin S.C."/>
        </authorList>
    </citation>
    <scope>NUCLEOTIDE SEQUENCE [LARGE SCALE GENOMIC DNA]</scope>
    <source>
        <strain evidence="1">PAMC 20958</strain>
    </source>
</reference>
<sequence>MNNLVYDAANDQLVINNLPFDGDAGRYVNTGIKALPEFQVYASQQVGEKGHVQYYAVYSQSAYSRAGAAGSGNHINGEGGGIYADFGHGGAMIGRASNNVTRPTGELRYDGNYAGILVHDDATSPAEAITLSSGEVLVYVDPNDFDLTGAIHGFITERFEYDTNGTRIGALEALVLDETSAFTDSGIIEGTAHSGDRTGTYSAVFSGPNSEEVVGAVRIADPTVQETGVFIAAD</sequence>
<protein>
    <recommendedName>
        <fullName evidence="3">Transferrin-binding protein B C-lobe/N-lobe beta barrel domain-containing protein</fullName>
    </recommendedName>
</protein>
<gene>
    <name evidence="1" type="ORF">RC74_00565</name>
</gene>
<dbReference type="Proteomes" id="UP000070371">
    <property type="component" value="Chromosome"/>
</dbReference>
<organism evidence="1 2">
    <name type="scientific">Falsihalocynthiibacter arcticus</name>
    <dbReference type="NCBI Taxonomy" id="1579316"/>
    <lineage>
        <taxon>Bacteria</taxon>
        <taxon>Pseudomonadati</taxon>
        <taxon>Pseudomonadota</taxon>
        <taxon>Alphaproteobacteria</taxon>
        <taxon>Rhodobacterales</taxon>
        <taxon>Roseobacteraceae</taxon>
        <taxon>Falsihalocynthiibacter</taxon>
    </lineage>
</organism>
<dbReference type="EMBL" id="CP014327">
    <property type="protein sequence ID" value="AML49971.1"/>
    <property type="molecule type" value="Genomic_DNA"/>
</dbReference>
<proteinExistence type="predicted"/>
<dbReference type="OrthoDB" id="7739218at2"/>
<evidence type="ECO:0000313" key="1">
    <source>
        <dbReference type="EMBL" id="AML49971.1"/>
    </source>
</evidence>
<evidence type="ECO:0000313" key="2">
    <source>
        <dbReference type="Proteomes" id="UP000070371"/>
    </source>
</evidence>
<dbReference type="Gene3D" id="2.40.160.90">
    <property type="match status" value="1"/>
</dbReference>
<accession>A0A126UV73</accession>
<dbReference type="STRING" id="1579316.RC74_00565"/>